<keyword evidence="3" id="KW-1185">Reference proteome</keyword>
<accession>W1PXB2</accession>
<proteinExistence type="predicted"/>
<name>W1PXB2_AMBTC</name>
<feature type="compositionally biased region" description="Low complexity" evidence="1">
    <location>
        <begin position="105"/>
        <end position="118"/>
    </location>
</feature>
<evidence type="ECO:0000313" key="3">
    <source>
        <dbReference type="Proteomes" id="UP000017836"/>
    </source>
</evidence>
<evidence type="ECO:0000313" key="2">
    <source>
        <dbReference type="EMBL" id="ERN12055.1"/>
    </source>
</evidence>
<dbReference type="Gramene" id="ERN12055">
    <property type="protein sequence ID" value="ERN12055"/>
    <property type="gene ID" value="AMTR_s00035p00152670"/>
</dbReference>
<dbReference type="EMBL" id="KI392639">
    <property type="protein sequence ID" value="ERN12055.1"/>
    <property type="molecule type" value="Genomic_DNA"/>
</dbReference>
<reference evidence="3" key="1">
    <citation type="journal article" date="2013" name="Science">
        <title>The Amborella genome and the evolution of flowering plants.</title>
        <authorList>
            <consortium name="Amborella Genome Project"/>
        </authorList>
    </citation>
    <scope>NUCLEOTIDE SEQUENCE [LARGE SCALE GENOMIC DNA]</scope>
</reference>
<feature type="region of interest" description="Disordered" evidence="1">
    <location>
        <begin position="92"/>
        <end position="178"/>
    </location>
</feature>
<gene>
    <name evidence="2" type="ORF">AMTR_s00035p00152670</name>
</gene>
<dbReference type="HOGENOM" id="CLU_1512623_0_0_1"/>
<evidence type="ECO:0000256" key="1">
    <source>
        <dbReference type="SAM" id="MobiDB-lite"/>
    </source>
</evidence>
<dbReference type="AlphaFoldDB" id="W1PXB2"/>
<protein>
    <submittedName>
        <fullName evidence="2">Uncharacterized protein</fullName>
    </submittedName>
</protein>
<sequence length="178" mass="18923">MSKIPLSVNYAFQGPETCSILLRSGQLAPTLEDITWILGVRSEGEPFLSIPPGLSTSYASDSKELLGIPFEKIRGKHDSDIHLGKLRRPFYKGKAPVEEDDAGVSESMQGESSQPSSSVGCDTPDHGDGSAFFDEDTVPPQASLADEEAREIEDPGCAWAGYDRGRARGAPGGGGSDH</sequence>
<organism evidence="2 3">
    <name type="scientific">Amborella trichopoda</name>
    <dbReference type="NCBI Taxonomy" id="13333"/>
    <lineage>
        <taxon>Eukaryota</taxon>
        <taxon>Viridiplantae</taxon>
        <taxon>Streptophyta</taxon>
        <taxon>Embryophyta</taxon>
        <taxon>Tracheophyta</taxon>
        <taxon>Spermatophyta</taxon>
        <taxon>Magnoliopsida</taxon>
        <taxon>Amborellales</taxon>
        <taxon>Amborellaceae</taxon>
        <taxon>Amborella</taxon>
    </lineage>
</organism>
<dbReference type="Proteomes" id="UP000017836">
    <property type="component" value="Unassembled WGS sequence"/>
</dbReference>